<name>A0A8H6J8D7_9PEZI</name>
<comment type="caution">
    <text evidence="5">The sequence shown here is derived from an EMBL/GenBank/DDBJ whole genome shotgun (WGS) entry which is preliminary data.</text>
</comment>
<feature type="region of interest" description="Disordered" evidence="2">
    <location>
        <begin position="157"/>
        <end position="179"/>
    </location>
</feature>
<evidence type="ECO:0000259" key="3">
    <source>
        <dbReference type="Pfam" id="PF24809"/>
    </source>
</evidence>
<feature type="domain" description="Nephrocystin 3-like N-terminal" evidence="4">
    <location>
        <begin position="422"/>
        <end position="586"/>
    </location>
</feature>
<dbReference type="PANTHER" id="PTHR40619">
    <property type="entry name" value="FUNGAL STAND N-TERMINAL GOODBYE DOMAIN-CONTAINING PROTEIN"/>
    <property type="match status" value="1"/>
</dbReference>
<organism evidence="5 6">
    <name type="scientific">Colletotrichum sojae</name>
    <dbReference type="NCBI Taxonomy" id="2175907"/>
    <lineage>
        <taxon>Eukaryota</taxon>
        <taxon>Fungi</taxon>
        <taxon>Dikarya</taxon>
        <taxon>Ascomycota</taxon>
        <taxon>Pezizomycotina</taxon>
        <taxon>Sordariomycetes</taxon>
        <taxon>Hypocreomycetidae</taxon>
        <taxon>Glomerellales</taxon>
        <taxon>Glomerellaceae</taxon>
        <taxon>Colletotrichum</taxon>
        <taxon>Colletotrichum orchidearum species complex</taxon>
    </lineage>
</organism>
<dbReference type="InterPro" id="IPR056125">
    <property type="entry name" value="DUF7708"/>
</dbReference>
<proteinExistence type="predicted"/>
<evidence type="ECO:0000256" key="2">
    <source>
        <dbReference type="SAM" id="MobiDB-lite"/>
    </source>
</evidence>
<dbReference type="InterPro" id="IPR056884">
    <property type="entry name" value="NPHP3-like_N"/>
</dbReference>
<dbReference type="EMBL" id="WIGN01000126">
    <property type="protein sequence ID" value="KAF6807998.1"/>
    <property type="molecule type" value="Genomic_DNA"/>
</dbReference>
<keyword evidence="1" id="KW-0677">Repeat</keyword>
<dbReference type="Pfam" id="PF24809">
    <property type="entry name" value="DUF7708"/>
    <property type="match status" value="1"/>
</dbReference>
<feature type="compositionally biased region" description="Basic and acidic residues" evidence="2">
    <location>
        <begin position="163"/>
        <end position="176"/>
    </location>
</feature>
<protein>
    <submittedName>
        <fullName evidence="5">Uncharacterized protein</fullName>
    </submittedName>
</protein>
<dbReference type="PANTHER" id="PTHR40619:SF3">
    <property type="entry name" value="FUNGAL STAND N-TERMINAL GOODBYE DOMAIN-CONTAINING PROTEIN"/>
    <property type="match status" value="1"/>
</dbReference>
<evidence type="ECO:0000313" key="5">
    <source>
        <dbReference type="EMBL" id="KAF6807998.1"/>
    </source>
</evidence>
<evidence type="ECO:0000259" key="4">
    <source>
        <dbReference type="Pfam" id="PF24883"/>
    </source>
</evidence>
<dbReference type="AlphaFoldDB" id="A0A8H6J8D7"/>
<reference evidence="5 6" key="1">
    <citation type="journal article" date="2020" name="Phytopathology">
        <title>Genome Sequence Resources of Colletotrichum truncatum, C. plurivorum, C. musicola, and C. sojae: Four Species Pathogenic to Soybean (Glycine max).</title>
        <authorList>
            <person name="Rogerio F."/>
            <person name="Boufleur T.R."/>
            <person name="Ciampi-Guillardi M."/>
            <person name="Sukno S.A."/>
            <person name="Thon M.R."/>
            <person name="Massola Junior N.S."/>
            <person name="Baroncelli R."/>
        </authorList>
    </citation>
    <scope>NUCLEOTIDE SEQUENCE [LARGE SCALE GENOMIC DNA]</scope>
    <source>
        <strain evidence="5 6">LFN0009</strain>
    </source>
</reference>
<keyword evidence="6" id="KW-1185">Reference proteome</keyword>
<gene>
    <name evidence="5" type="ORF">CSOJ01_07848</name>
</gene>
<evidence type="ECO:0000313" key="6">
    <source>
        <dbReference type="Proteomes" id="UP000652219"/>
    </source>
</evidence>
<feature type="domain" description="DUF7708" evidence="3">
    <location>
        <begin position="183"/>
        <end position="306"/>
    </location>
</feature>
<dbReference type="Pfam" id="PF24883">
    <property type="entry name" value="NPHP3_N"/>
    <property type="match status" value="1"/>
</dbReference>
<accession>A0A8H6J8D7</accession>
<evidence type="ECO:0000256" key="1">
    <source>
        <dbReference type="ARBA" id="ARBA00022737"/>
    </source>
</evidence>
<dbReference type="Proteomes" id="UP000652219">
    <property type="component" value="Unassembled WGS sequence"/>
</dbReference>
<sequence length="640" mass="71551">MSAVRVVEDTGVSDENAEELLKTLCINGVPLDGQDQKCDDFVVGLDGSVAASLDASGIKIVNGGVFVTITETEPEPASKLYVEHFSHRRQSAQAQFLLRDLDKLYIECLEAHDAFLEVCAEPTTARGGVNVREIKEGLKKKALESFRDVENTINTACQNLQDSQRDKQEKRNEPTPKGRLRKALKSFRDEASNIRSFLNVLPTGGEYTSILCGGLTILFEAIDQYGKVEALVCKALEEIQRALSTKKYAAETYRDDSGVHKRLSRVCAAIFNILGHILRWTNQSRFKRIVKPILKPATYQEKLRELYDMLKLKNQDLLSYNERLFQERLQQADKKLAKQMKYFQKHGFNAATAKRLDPGPKPGAFNVDRVLAQLGYNNMQAILRADCAGILRRSRLDRDEQIKVKELTNDVRLQAFVEVGGSTVLLVQGGGPDKPRSAVSHVSASMVEALAQVCGPDKGIHVLAYFCGEHRSRQSSFSTPTELIIALILQLVNQCREIDPGVLAAAKIAKTCEDPDTSFEDLCDLLDLLMNVLPDDSIVFVILDGGSFFECRWRRDEMSVIVEFLLYQARERQHKARGAQIKVLFTTLSRRLGLRELFEAYEIYTLRKSSHATTESLLPNGSWGNSGLRDSIAALSDNEA</sequence>